<accession>A0A133KZN7</accession>
<gene>
    <name evidence="1" type="ORF">HMPREF3213_00820</name>
</gene>
<dbReference type="EMBL" id="LRPN01000027">
    <property type="protein sequence ID" value="KWZ84730.1"/>
    <property type="molecule type" value="Genomic_DNA"/>
</dbReference>
<evidence type="ECO:0000313" key="1">
    <source>
        <dbReference type="EMBL" id="KWZ84730.1"/>
    </source>
</evidence>
<protein>
    <submittedName>
        <fullName evidence="1">Uncharacterized protein</fullName>
    </submittedName>
</protein>
<sequence length="46" mass="4939">MPDTEPTTDILPLCNTNPVSLPLFCGTGFNLQNGVVMVLRLPPVRG</sequence>
<evidence type="ECO:0000313" key="2">
    <source>
        <dbReference type="Proteomes" id="UP000070376"/>
    </source>
</evidence>
<name>A0A133KZN7_HEYCO</name>
<organism evidence="1 2">
    <name type="scientific">Heyndrickxia coagulans</name>
    <name type="common">Weizmannia coagulans</name>
    <dbReference type="NCBI Taxonomy" id="1398"/>
    <lineage>
        <taxon>Bacteria</taxon>
        <taxon>Bacillati</taxon>
        <taxon>Bacillota</taxon>
        <taxon>Bacilli</taxon>
        <taxon>Bacillales</taxon>
        <taxon>Bacillaceae</taxon>
        <taxon>Heyndrickxia</taxon>
    </lineage>
</organism>
<dbReference type="PATRIC" id="fig|1398.22.peg.822"/>
<comment type="caution">
    <text evidence="1">The sequence shown here is derived from an EMBL/GenBank/DDBJ whole genome shotgun (WGS) entry which is preliminary data.</text>
</comment>
<dbReference type="AlphaFoldDB" id="A0A133KZN7"/>
<proteinExistence type="predicted"/>
<dbReference type="Proteomes" id="UP000070376">
    <property type="component" value="Unassembled WGS sequence"/>
</dbReference>
<reference evidence="2" key="1">
    <citation type="submission" date="2016-01" db="EMBL/GenBank/DDBJ databases">
        <authorList>
            <person name="Mitreva M."/>
            <person name="Pepin K.H."/>
            <person name="Mihindukulasuriya K.A."/>
            <person name="Fulton R."/>
            <person name="Fronick C."/>
            <person name="O'Laughlin M."/>
            <person name="Miner T."/>
            <person name="Herter B."/>
            <person name="Rosa B.A."/>
            <person name="Cordes M."/>
            <person name="Tomlinson C."/>
            <person name="Wollam A."/>
            <person name="Palsikar V.B."/>
            <person name="Mardis E.R."/>
            <person name="Wilson R.K."/>
        </authorList>
    </citation>
    <scope>NUCLEOTIDE SEQUENCE [LARGE SCALE GENOMIC DNA]</scope>
    <source>
        <strain evidence="2">GED7749B</strain>
    </source>
</reference>